<dbReference type="EMBL" id="FOTS01000042">
    <property type="protein sequence ID" value="SFM11607.1"/>
    <property type="molecule type" value="Genomic_DNA"/>
</dbReference>
<protein>
    <submittedName>
        <fullName evidence="2">Uncharacterized protein</fullName>
    </submittedName>
</protein>
<accession>A0A1I4N8I5</accession>
<keyword evidence="1" id="KW-1133">Transmembrane helix</keyword>
<feature type="transmembrane region" description="Helical" evidence="1">
    <location>
        <begin position="79"/>
        <end position="96"/>
    </location>
</feature>
<keyword evidence="1" id="KW-0472">Membrane</keyword>
<sequence length="101" mass="12173">MDRVLFLFESIFSIFIVFNIGLILFILRTEFTSDDVITLHRYGIKYKDTISGAEVSIKERLRYFYLQAKYYYDPRTWEISTWIYFSCLVIVLLCGANRENW</sequence>
<feature type="transmembrane region" description="Helical" evidence="1">
    <location>
        <begin position="7"/>
        <end position="27"/>
    </location>
</feature>
<name>A0A1I4N8I5_9FIRM</name>
<dbReference type="AlphaFoldDB" id="A0A1I4N8I5"/>
<gene>
    <name evidence="2" type="ORF">SAMN04490355_104218</name>
</gene>
<organism evidence="2 3">
    <name type="scientific">Pelosinus propionicus DSM 13327</name>
    <dbReference type="NCBI Taxonomy" id="1123291"/>
    <lineage>
        <taxon>Bacteria</taxon>
        <taxon>Bacillati</taxon>
        <taxon>Bacillota</taxon>
        <taxon>Negativicutes</taxon>
        <taxon>Selenomonadales</taxon>
        <taxon>Sporomusaceae</taxon>
        <taxon>Pelosinus</taxon>
    </lineage>
</organism>
<reference evidence="3" key="1">
    <citation type="submission" date="2016-10" db="EMBL/GenBank/DDBJ databases">
        <authorList>
            <person name="Varghese N."/>
            <person name="Submissions S."/>
        </authorList>
    </citation>
    <scope>NUCLEOTIDE SEQUENCE [LARGE SCALE GENOMIC DNA]</scope>
    <source>
        <strain evidence="3">DSM 13327</strain>
    </source>
</reference>
<keyword evidence="3" id="KW-1185">Reference proteome</keyword>
<keyword evidence="1" id="KW-0812">Transmembrane</keyword>
<evidence type="ECO:0000313" key="3">
    <source>
        <dbReference type="Proteomes" id="UP000199520"/>
    </source>
</evidence>
<proteinExistence type="predicted"/>
<evidence type="ECO:0000256" key="1">
    <source>
        <dbReference type="SAM" id="Phobius"/>
    </source>
</evidence>
<dbReference type="RefSeq" id="WP_090941146.1">
    <property type="nucleotide sequence ID" value="NZ_FOTS01000042.1"/>
</dbReference>
<dbReference type="Proteomes" id="UP000199520">
    <property type="component" value="Unassembled WGS sequence"/>
</dbReference>
<evidence type="ECO:0000313" key="2">
    <source>
        <dbReference type="EMBL" id="SFM11607.1"/>
    </source>
</evidence>